<dbReference type="GO" id="GO:0003924">
    <property type="term" value="F:GTPase activity"/>
    <property type="evidence" value="ECO:0007669"/>
    <property type="project" value="InterPro"/>
</dbReference>
<dbReference type="InterPro" id="IPR018456">
    <property type="entry name" value="PTR2_symporter_CS"/>
</dbReference>
<dbReference type="Pfam" id="PF00071">
    <property type="entry name" value="Ras"/>
    <property type="match status" value="1"/>
</dbReference>
<evidence type="ECO:0000256" key="4">
    <source>
        <dbReference type="ARBA" id="ARBA00008028"/>
    </source>
</evidence>
<dbReference type="FunCoup" id="A0A152A3R2">
    <property type="interactions" value="41"/>
</dbReference>
<dbReference type="GO" id="GO:0006355">
    <property type="term" value="P:regulation of DNA-templated transcription"/>
    <property type="evidence" value="ECO:0007669"/>
    <property type="project" value="InterPro"/>
</dbReference>
<evidence type="ECO:0000256" key="14">
    <source>
        <dbReference type="SAM" id="Phobius"/>
    </source>
</evidence>
<dbReference type="SUPFAM" id="SSF52540">
    <property type="entry name" value="P-loop containing nucleoside triphosphate hydrolases"/>
    <property type="match status" value="1"/>
</dbReference>
<evidence type="ECO:0000256" key="1">
    <source>
        <dbReference type="ARBA" id="ARBA00004123"/>
    </source>
</evidence>
<feature type="transmembrane region" description="Helical" evidence="14">
    <location>
        <begin position="455"/>
        <end position="475"/>
    </location>
</feature>
<evidence type="ECO:0000256" key="6">
    <source>
        <dbReference type="ARBA" id="ARBA00022692"/>
    </source>
</evidence>
<reference evidence="15 16" key="1">
    <citation type="submission" date="2015-12" db="EMBL/GenBank/DDBJ databases">
        <title>Dictyostelia acquired genes for synthesis and detection of signals that induce cell-type specialization by lateral gene transfer from prokaryotes.</title>
        <authorList>
            <person name="Gloeckner G."/>
            <person name="Schaap P."/>
        </authorList>
    </citation>
    <scope>NUCLEOTIDE SEQUENCE [LARGE SCALE GENOMIC DNA]</scope>
    <source>
        <strain evidence="15 16">TK</strain>
    </source>
</reference>
<feature type="transmembrane region" description="Helical" evidence="14">
    <location>
        <begin position="668"/>
        <end position="686"/>
    </location>
</feature>
<dbReference type="PROSITE" id="PS51421">
    <property type="entry name" value="RAS"/>
    <property type="match status" value="1"/>
</dbReference>
<dbReference type="SUPFAM" id="SSF47762">
    <property type="entry name" value="PAH2 domain"/>
    <property type="match status" value="1"/>
</dbReference>
<keyword evidence="11 14" id="KW-0472">Membrane</keyword>
<dbReference type="Pfam" id="PF00854">
    <property type="entry name" value="PTR2"/>
    <property type="match status" value="1"/>
</dbReference>
<keyword evidence="9 14" id="KW-1133">Transmembrane helix</keyword>
<evidence type="ECO:0000256" key="8">
    <source>
        <dbReference type="ARBA" id="ARBA00022927"/>
    </source>
</evidence>
<feature type="transmembrane region" description="Helical" evidence="14">
    <location>
        <begin position="787"/>
        <end position="805"/>
    </location>
</feature>
<keyword evidence="6 13" id="KW-0812">Transmembrane</keyword>
<dbReference type="SMART" id="SM00173">
    <property type="entry name" value="RAS"/>
    <property type="match status" value="1"/>
</dbReference>
<dbReference type="InterPro" id="IPR000109">
    <property type="entry name" value="POT_fam"/>
</dbReference>
<evidence type="ECO:0000256" key="10">
    <source>
        <dbReference type="ARBA" id="ARBA00023134"/>
    </source>
</evidence>
<comment type="caution">
    <text evidence="15">The sequence shown here is derived from an EMBL/GenBank/DDBJ whole genome shotgun (WGS) entry which is preliminary data.</text>
</comment>
<evidence type="ECO:0000313" key="15">
    <source>
        <dbReference type="EMBL" id="KYR00681.1"/>
    </source>
</evidence>
<feature type="transmembrane region" description="Helical" evidence="14">
    <location>
        <begin position="516"/>
        <end position="534"/>
    </location>
</feature>
<evidence type="ECO:0000256" key="9">
    <source>
        <dbReference type="ARBA" id="ARBA00022989"/>
    </source>
</evidence>
<protein>
    <submittedName>
        <fullName evidence="15">Peptide transporter PepT1</fullName>
    </submittedName>
</protein>
<dbReference type="PROSITE" id="PS51418">
    <property type="entry name" value="RAN"/>
    <property type="match status" value="1"/>
</dbReference>
<gene>
    <name evidence="15" type="ORF">DLAC_02720</name>
</gene>
<dbReference type="Proteomes" id="UP000076078">
    <property type="component" value="Unassembled WGS sequence"/>
</dbReference>
<organism evidence="15 16">
    <name type="scientific">Tieghemostelium lacteum</name>
    <name type="common">Slime mold</name>
    <name type="synonym">Dictyostelium lacteum</name>
    <dbReference type="NCBI Taxonomy" id="361077"/>
    <lineage>
        <taxon>Eukaryota</taxon>
        <taxon>Amoebozoa</taxon>
        <taxon>Evosea</taxon>
        <taxon>Eumycetozoa</taxon>
        <taxon>Dictyostelia</taxon>
        <taxon>Dictyosteliales</taxon>
        <taxon>Raperosteliaceae</taxon>
        <taxon>Tieghemostelium</taxon>
    </lineage>
</organism>
<dbReference type="Gene3D" id="1.20.1250.20">
    <property type="entry name" value="MFS general substrate transporter like domains"/>
    <property type="match status" value="1"/>
</dbReference>
<feature type="transmembrane region" description="Helical" evidence="14">
    <location>
        <begin position="849"/>
        <end position="867"/>
    </location>
</feature>
<dbReference type="InterPro" id="IPR005225">
    <property type="entry name" value="Small_GTP-bd"/>
</dbReference>
<dbReference type="OrthoDB" id="16350at2759"/>
<evidence type="ECO:0000256" key="5">
    <source>
        <dbReference type="ARBA" id="ARBA00022448"/>
    </source>
</evidence>
<dbReference type="GO" id="GO:0015031">
    <property type="term" value="P:protein transport"/>
    <property type="evidence" value="ECO:0007669"/>
    <property type="project" value="UniProtKB-KW"/>
</dbReference>
<feature type="transmembrane region" description="Helical" evidence="14">
    <location>
        <begin position="817"/>
        <end position="837"/>
    </location>
</feature>
<dbReference type="InterPro" id="IPR002041">
    <property type="entry name" value="Ran_GTPase"/>
</dbReference>
<dbReference type="PROSITE" id="PS01023">
    <property type="entry name" value="PTR2_2"/>
    <property type="match status" value="1"/>
</dbReference>
<dbReference type="PRINTS" id="PR00449">
    <property type="entry name" value="RASTRNSFRMNG"/>
</dbReference>
<dbReference type="GO" id="GO:0006913">
    <property type="term" value="P:nucleocytoplasmic transport"/>
    <property type="evidence" value="ECO:0007669"/>
    <property type="project" value="InterPro"/>
</dbReference>
<dbReference type="GO" id="GO:0006857">
    <property type="term" value="P:oligopeptide transport"/>
    <property type="evidence" value="ECO:0007669"/>
    <property type="project" value="InterPro"/>
</dbReference>
<comment type="subcellular location">
    <subcellularLocation>
        <location evidence="2 13">Membrane</location>
        <topology evidence="2 13">Multi-pass membrane protein</topology>
    </subcellularLocation>
    <subcellularLocation>
        <location evidence="1">Nucleus</location>
    </subcellularLocation>
</comment>
<evidence type="ECO:0000256" key="13">
    <source>
        <dbReference type="RuleBase" id="RU003755"/>
    </source>
</evidence>
<feature type="transmembrane region" description="Helical" evidence="14">
    <location>
        <begin position="746"/>
        <end position="767"/>
    </location>
</feature>
<dbReference type="InterPro" id="IPR027417">
    <property type="entry name" value="P-loop_NTPase"/>
</dbReference>
<evidence type="ECO:0000256" key="7">
    <source>
        <dbReference type="ARBA" id="ARBA00022741"/>
    </source>
</evidence>
<evidence type="ECO:0000256" key="3">
    <source>
        <dbReference type="ARBA" id="ARBA00005982"/>
    </source>
</evidence>
<evidence type="ECO:0000256" key="11">
    <source>
        <dbReference type="ARBA" id="ARBA00023136"/>
    </source>
</evidence>
<dbReference type="SMART" id="SM00174">
    <property type="entry name" value="RHO"/>
    <property type="match status" value="1"/>
</dbReference>
<sequence length="921" mass="103598">MSQNKQLKIVVAGDGAVGKSSYVQALVTNEIYEDYVATIGVKVTKYTYTFEGEPIDILFWDVAGQEKFGGLREGYYIQADAAILMFDLTSRITYKNIPTWYSSLSKHTKNFILIGNKCDMEAKIQQESILFHRKTNMGYRNVSVKTGYQLDESLNALLRSIKENGGLKTKTSVPFGNPTTTASSTPFTFGALAKPTSPSPSTPFTFGNATPTSPLPSTSFTFGSVTPISPTAAYTFGNVIPTSTPPSTSTPFTFGNVIPTTTASSTPFTFGALAKPTSPSTPFTFGNATPPSFGNPTPAFTQNANDNNKIRNAVEFGIKVQNFCSTPEKYHQFLGYLEQYHRNPSESNQLKSNMLSFFHGHSDLLQEFHQYKIFKYLPMESQSYNNESKELLKQQDESIEEISPQSKIKFSDFPTSIRFILTSEICERYSFYAVRSIFVIFLIEFQGYGEDLSTTILHTFNAFAYFFPLLGSYLADSKLGKYKVLLYFGCIYSLGCVFLTLASIDGVTGDEPGGRSPWAIVLGLGLLALGTGGIKPCVSTFIGDQLGSDKNHLLERLFQMFYWCVNLGSLFSTILSPIIHRYISYWVAFLTPAFLLVSSTVILWAGNKRYIKRPPTDSLLVKLVGVVYTAIREKIRLRKSINPDSKPQHWLDYAKVEYDSALVDSFKTAFKVLVVFIPLPLFWSLYDQSSSRWLLQAREMKLIFGKFEIQSDQIQSLNPLIVMFLIPLVEYFVYRPLRNRNIDFKPLAKMTVGMFLTALSFVVSLLLQLWIDRSEPNSIPVFVQIPQYLIIAIAEVLISIPGLEFSYSEAPSSMKSIIMSGWLLTVSLGNIFVVLVVSGINFSEQWHEFLFFASCMFFFACIFIVIAKRYKPTDSTIANYTEPEDSSQQLEYDNNLEFNNQIILNTPPKNRYHKLTSQQED</sequence>
<dbReference type="GO" id="GO:0016020">
    <property type="term" value="C:membrane"/>
    <property type="evidence" value="ECO:0007669"/>
    <property type="project" value="UniProtKB-SubCell"/>
</dbReference>
<dbReference type="InterPro" id="IPR036259">
    <property type="entry name" value="MFS_trans_sf"/>
</dbReference>
<dbReference type="SMART" id="SM00176">
    <property type="entry name" value="RAN"/>
    <property type="match status" value="1"/>
</dbReference>
<dbReference type="SUPFAM" id="SSF103473">
    <property type="entry name" value="MFS general substrate transporter"/>
    <property type="match status" value="1"/>
</dbReference>
<feature type="transmembrane region" description="Helical" evidence="14">
    <location>
        <begin position="585"/>
        <end position="605"/>
    </location>
</feature>
<evidence type="ECO:0000256" key="2">
    <source>
        <dbReference type="ARBA" id="ARBA00004141"/>
    </source>
</evidence>
<keyword evidence="7" id="KW-0547">Nucleotide-binding</keyword>
<keyword evidence="5 13" id="KW-0813">Transport</keyword>
<dbReference type="InterPro" id="IPR001806">
    <property type="entry name" value="Small_GTPase"/>
</dbReference>
<dbReference type="STRING" id="361077.A0A152A3R2"/>
<comment type="similarity">
    <text evidence="3 13">Belongs to the major facilitator superfamily. Proton-dependent oligopeptide transporter (POT/PTR) (TC 2.A.17) family.</text>
</comment>
<dbReference type="Gene3D" id="1.20.1160.11">
    <property type="entry name" value="Paired amphipathic helix"/>
    <property type="match status" value="1"/>
</dbReference>
<dbReference type="Pfam" id="PF02671">
    <property type="entry name" value="PAH"/>
    <property type="match status" value="1"/>
</dbReference>
<comment type="similarity">
    <text evidence="4">Belongs to the small GTPase superfamily. Ran family.</text>
</comment>
<dbReference type="PANTHER" id="PTHR11654">
    <property type="entry name" value="OLIGOPEPTIDE TRANSPORTER-RELATED"/>
    <property type="match status" value="1"/>
</dbReference>
<dbReference type="InterPro" id="IPR036600">
    <property type="entry name" value="PAH_sf"/>
</dbReference>
<dbReference type="AlphaFoldDB" id="A0A152A3R2"/>
<evidence type="ECO:0000313" key="16">
    <source>
        <dbReference type="Proteomes" id="UP000076078"/>
    </source>
</evidence>
<dbReference type="SMART" id="SM00175">
    <property type="entry name" value="RAB"/>
    <property type="match status" value="1"/>
</dbReference>
<dbReference type="EMBL" id="LODT01000013">
    <property type="protein sequence ID" value="KYR00681.1"/>
    <property type="molecule type" value="Genomic_DNA"/>
</dbReference>
<keyword evidence="12" id="KW-0539">Nucleus</keyword>
<dbReference type="GO" id="GO:0005634">
    <property type="term" value="C:nucleus"/>
    <property type="evidence" value="ECO:0007669"/>
    <property type="project" value="UniProtKB-SubCell"/>
</dbReference>
<evidence type="ECO:0000256" key="12">
    <source>
        <dbReference type="ARBA" id="ARBA00023242"/>
    </source>
</evidence>
<accession>A0A152A3R2</accession>
<keyword evidence="10" id="KW-0342">GTP-binding</keyword>
<dbReference type="GO" id="GO:0005525">
    <property type="term" value="F:GTP binding"/>
    <property type="evidence" value="ECO:0007669"/>
    <property type="project" value="UniProtKB-KW"/>
</dbReference>
<proteinExistence type="inferred from homology"/>
<keyword evidence="16" id="KW-1185">Reference proteome</keyword>
<dbReference type="InterPro" id="IPR003822">
    <property type="entry name" value="PAH"/>
</dbReference>
<feature type="transmembrane region" description="Helical" evidence="14">
    <location>
        <begin position="484"/>
        <end position="504"/>
    </location>
</feature>
<dbReference type="InParanoid" id="A0A152A3R2"/>
<dbReference type="Gene3D" id="3.40.50.300">
    <property type="entry name" value="P-loop containing nucleotide triphosphate hydrolases"/>
    <property type="match status" value="1"/>
</dbReference>
<dbReference type="GO" id="GO:0022857">
    <property type="term" value="F:transmembrane transporter activity"/>
    <property type="evidence" value="ECO:0007669"/>
    <property type="project" value="InterPro"/>
</dbReference>
<feature type="transmembrane region" description="Helical" evidence="14">
    <location>
        <begin position="716"/>
        <end position="734"/>
    </location>
</feature>
<dbReference type="PROSITE" id="PS51419">
    <property type="entry name" value="RAB"/>
    <property type="match status" value="1"/>
</dbReference>
<feature type="transmembrane region" description="Helical" evidence="14">
    <location>
        <begin position="560"/>
        <end position="579"/>
    </location>
</feature>
<keyword evidence="8" id="KW-0653">Protein transport</keyword>
<name>A0A152A3R2_TIELA</name>
<dbReference type="NCBIfam" id="TIGR00231">
    <property type="entry name" value="small_GTP"/>
    <property type="match status" value="1"/>
</dbReference>